<keyword evidence="5" id="KW-0418">Kinase</keyword>
<dbReference type="InterPro" id="IPR017665">
    <property type="entry name" value="Guanylate_kinase"/>
</dbReference>
<dbReference type="InterPro" id="IPR020590">
    <property type="entry name" value="Guanylate_kinase_CS"/>
</dbReference>
<keyword evidence="3" id="KW-0808">Transferase</keyword>
<name>A0A6J6SXS5_9ZZZZ</name>
<dbReference type="EC" id="2.7.4.8" evidence="2"/>
<keyword evidence="4" id="KW-0547">Nucleotide-binding</keyword>
<dbReference type="InterPro" id="IPR008145">
    <property type="entry name" value="GK/Ca_channel_bsu"/>
</dbReference>
<dbReference type="Gene3D" id="3.40.50.300">
    <property type="entry name" value="P-loop containing nucleotide triphosphate hydrolases"/>
    <property type="match status" value="2"/>
</dbReference>
<evidence type="ECO:0000256" key="2">
    <source>
        <dbReference type="ARBA" id="ARBA00012961"/>
    </source>
</evidence>
<reference evidence="8" key="1">
    <citation type="submission" date="2020-05" db="EMBL/GenBank/DDBJ databases">
        <authorList>
            <person name="Chiriac C."/>
            <person name="Salcher M."/>
            <person name="Ghai R."/>
            <person name="Kavagutti S V."/>
        </authorList>
    </citation>
    <scope>NUCLEOTIDE SEQUENCE</scope>
</reference>
<gene>
    <name evidence="8" type="ORF">UFOPK2786_00698</name>
</gene>
<keyword evidence="6" id="KW-0067">ATP-binding</keyword>
<evidence type="ECO:0000256" key="1">
    <source>
        <dbReference type="ARBA" id="ARBA00005790"/>
    </source>
</evidence>
<dbReference type="AlphaFoldDB" id="A0A6J6SXS5"/>
<evidence type="ECO:0000256" key="4">
    <source>
        <dbReference type="ARBA" id="ARBA00022741"/>
    </source>
</evidence>
<dbReference type="SMART" id="SM00072">
    <property type="entry name" value="GuKc"/>
    <property type="match status" value="1"/>
</dbReference>
<dbReference type="NCBIfam" id="TIGR03263">
    <property type="entry name" value="guanyl_kin"/>
    <property type="match status" value="1"/>
</dbReference>
<comment type="similarity">
    <text evidence="1">Belongs to the guanylate kinase family.</text>
</comment>
<feature type="domain" description="Guanylate kinase-like" evidence="7">
    <location>
        <begin position="6"/>
        <end position="184"/>
    </location>
</feature>
<dbReference type="PROSITE" id="PS00856">
    <property type="entry name" value="GUANYLATE_KINASE_1"/>
    <property type="match status" value="1"/>
</dbReference>
<evidence type="ECO:0000313" key="8">
    <source>
        <dbReference type="EMBL" id="CAB4739604.1"/>
    </source>
</evidence>
<dbReference type="EMBL" id="CAEZYW010000086">
    <property type="protein sequence ID" value="CAB4739604.1"/>
    <property type="molecule type" value="Genomic_DNA"/>
</dbReference>
<proteinExistence type="inferred from homology"/>
<dbReference type="CDD" id="cd00071">
    <property type="entry name" value="GMPK"/>
    <property type="match status" value="1"/>
</dbReference>
<dbReference type="SUPFAM" id="SSF52540">
    <property type="entry name" value="P-loop containing nucleoside triphosphate hydrolases"/>
    <property type="match status" value="1"/>
</dbReference>
<dbReference type="InterPro" id="IPR027417">
    <property type="entry name" value="P-loop_NTPase"/>
</dbReference>
<dbReference type="GO" id="GO:0005524">
    <property type="term" value="F:ATP binding"/>
    <property type="evidence" value="ECO:0007669"/>
    <property type="project" value="UniProtKB-KW"/>
</dbReference>
<protein>
    <recommendedName>
        <fullName evidence="2">guanylate kinase</fullName>
        <ecNumber evidence="2">2.7.4.8</ecNumber>
    </recommendedName>
</protein>
<dbReference type="Gene3D" id="3.30.63.10">
    <property type="entry name" value="Guanylate Kinase phosphate binding domain"/>
    <property type="match status" value="1"/>
</dbReference>
<dbReference type="HAMAP" id="MF_00328">
    <property type="entry name" value="Guanylate_kinase"/>
    <property type="match status" value="1"/>
</dbReference>
<accession>A0A6J6SXS5</accession>
<dbReference type="InterPro" id="IPR008144">
    <property type="entry name" value="Guanylate_kin-like_dom"/>
</dbReference>
<dbReference type="FunFam" id="3.30.63.10:FF:000002">
    <property type="entry name" value="Guanylate kinase 1"/>
    <property type="match status" value="1"/>
</dbReference>
<dbReference type="GO" id="GO:0004385">
    <property type="term" value="F:GMP kinase activity"/>
    <property type="evidence" value="ECO:0007669"/>
    <property type="project" value="UniProtKB-EC"/>
</dbReference>
<evidence type="ECO:0000256" key="6">
    <source>
        <dbReference type="ARBA" id="ARBA00022840"/>
    </source>
</evidence>
<dbReference type="GO" id="GO:0005829">
    <property type="term" value="C:cytosol"/>
    <property type="evidence" value="ECO:0007669"/>
    <property type="project" value="TreeGrafter"/>
</dbReference>
<evidence type="ECO:0000259" key="7">
    <source>
        <dbReference type="PROSITE" id="PS50052"/>
    </source>
</evidence>
<sequence length="184" mass="19811">MSDERGRLLVVSGPSGVGKSTVVRALLLRATQAWLSVSATTRPARPGEVDGVDYFFVDASGFDAMIAGGELLEWAEFAGNRYGTPRGPVEEHRAAGRPVILEIEVAGARQVRRAVDDALLVFLAPPSWEVLRARLLGRGTESQEAVARRLEAARLELAAQEEFDVVVVNAEVPDTVETLVGFLS</sequence>
<organism evidence="8">
    <name type="scientific">freshwater metagenome</name>
    <dbReference type="NCBI Taxonomy" id="449393"/>
    <lineage>
        <taxon>unclassified sequences</taxon>
        <taxon>metagenomes</taxon>
        <taxon>ecological metagenomes</taxon>
    </lineage>
</organism>
<evidence type="ECO:0000256" key="5">
    <source>
        <dbReference type="ARBA" id="ARBA00022777"/>
    </source>
</evidence>
<dbReference type="PANTHER" id="PTHR23117">
    <property type="entry name" value="GUANYLATE KINASE-RELATED"/>
    <property type="match status" value="1"/>
</dbReference>
<dbReference type="PANTHER" id="PTHR23117:SF13">
    <property type="entry name" value="GUANYLATE KINASE"/>
    <property type="match status" value="1"/>
</dbReference>
<dbReference type="PROSITE" id="PS50052">
    <property type="entry name" value="GUANYLATE_KINASE_2"/>
    <property type="match status" value="1"/>
</dbReference>
<dbReference type="Pfam" id="PF00625">
    <property type="entry name" value="Guanylate_kin"/>
    <property type="match status" value="1"/>
</dbReference>
<evidence type="ECO:0000256" key="3">
    <source>
        <dbReference type="ARBA" id="ARBA00022679"/>
    </source>
</evidence>